<evidence type="ECO:0000313" key="1">
    <source>
        <dbReference type="EMBL" id="CAG7716034.1"/>
    </source>
</evidence>
<evidence type="ECO:0000313" key="2">
    <source>
        <dbReference type="Proteomes" id="UP000708208"/>
    </source>
</evidence>
<feature type="non-terminal residue" evidence="1">
    <location>
        <position position="42"/>
    </location>
</feature>
<dbReference type="AlphaFoldDB" id="A0A8J2JXQ9"/>
<dbReference type="OrthoDB" id="73919at2759"/>
<sequence>GIFNSLTTSVIAVETVTISLFATDLNKCDDLSKCDAYVEILC</sequence>
<accession>A0A8J2JXQ9</accession>
<gene>
    <name evidence="1" type="ORF">AFUS01_LOCUS5564</name>
</gene>
<organism evidence="1 2">
    <name type="scientific">Allacma fusca</name>
    <dbReference type="NCBI Taxonomy" id="39272"/>
    <lineage>
        <taxon>Eukaryota</taxon>
        <taxon>Metazoa</taxon>
        <taxon>Ecdysozoa</taxon>
        <taxon>Arthropoda</taxon>
        <taxon>Hexapoda</taxon>
        <taxon>Collembola</taxon>
        <taxon>Symphypleona</taxon>
        <taxon>Sminthuridae</taxon>
        <taxon>Allacma</taxon>
    </lineage>
</organism>
<protein>
    <submittedName>
        <fullName evidence="1">Uncharacterized protein</fullName>
    </submittedName>
</protein>
<dbReference type="EMBL" id="CAJVCH010035502">
    <property type="protein sequence ID" value="CAG7716034.1"/>
    <property type="molecule type" value="Genomic_DNA"/>
</dbReference>
<feature type="non-terminal residue" evidence="1">
    <location>
        <position position="1"/>
    </location>
</feature>
<reference evidence="1" key="1">
    <citation type="submission" date="2021-06" db="EMBL/GenBank/DDBJ databases">
        <authorList>
            <person name="Hodson N. C."/>
            <person name="Mongue J. A."/>
            <person name="Jaron S. K."/>
        </authorList>
    </citation>
    <scope>NUCLEOTIDE SEQUENCE</scope>
</reference>
<dbReference type="Proteomes" id="UP000708208">
    <property type="component" value="Unassembled WGS sequence"/>
</dbReference>
<proteinExistence type="predicted"/>
<comment type="caution">
    <text evidence="1">The sequence shown here is derived from an EMBL/GenBank/DDBJ whole genome shotgun (WGS) entry which is preliminary data.</text>
</comment>
<name>A0A8J2JXQ9_9HEXA</name>
<keyword evidence="2" id="KW-1185">Reference proteome</keyword>